<feature type="transmembrane region" description="Helical" evidence="1">
    <location>
        <begin position="248"/>
        <end position="269"/>
    </location>
</feature>
<keyword evidence="1" id="KW-1133">Transmembrane helix</keyword>
<feature type="transmembrane region" description="Helical" evidence="1">
    <location>
        <begin position="95"/>
        <end position="112"/>
    </location>
</feature>
<feature type="transmembrane region" description="Helical" evidence="1">
    <location>
        <begin position="7"/>
        <end position="29"/>
    </location>
</feature>
<feature type="transmembrane region" description="Helical" evidence="1">
    <location>
        <begin position="182"/>
        <end position="200"/>
    </location>
</feature>
<organism evidence="2">
    <name type="scientific">groundwater metagenome</name>
    <dbReference type="NCBI Taxonomy" id="717931"/>
    <lineage>
        <taxon>unclassified sequences</taxon>
        <taxon>metagenomes</taxon>
        <taxon>ecological metagenomes</taxon>
    </lineage>
</organism>
<feature type="transmembrane region" description="Helical" evidence="1">
    <location>
        <begin position="35"/>
        <end position="59"/>
    </location>
</feature>
<feature type="transmembrane region" description="Helical" evidence="1">
    <location>
        <begin position="71"/>
        <end position="89"/>
    </location>
</feature>
<proteinExistence type="predicted"/>
<keyword evidence="1" id="KW-0472">Membrane</keyword>
<protein>
    <submittedName>
        <fullName evidence="2">Uncharacterized protein</fullName>
    </submittedName>
</protein>
<feature type="transmembrane region" description="Helical" evidence="1">
    <location>
        <begin position="132"/>
        <end position="152"/>
    </location>
</feature>
<evidence type="ECO:0000313" key="2">
    <source>
        <dbReference type="EMBL" id="CEG13808.1"/>
    </source>
</evidence>
<gene>
    <name evidence="2" type="ORF">MSIBF_A520006</name>
</gene>
<keyword evidence="1" id="KW-0812">Transmembrane</keyword>
<feature type="transmembrane region" description="Helical" evidence="1">
    <location>
        <begin position="207"/>
        <end position="228"/>
    </location>
</feature>
<accession>A0A098ECR6</accession>
<sequence length="276" mass="31488">MKIFSNMSFSLMGFLYIIIAGALCYILPIPEIVKGFLALPGFLIIPYLIGNIFTPLNLFEDNVWQSKISRGIISWMLGLILLVVSAIIFVKIFPIIYYMLFILVIIAVKILTRRNHPIGNQAKILKLIKTNYTEIIILVLIISFPLILIKGISTFPLNYMVDPFHFSISAHQVMNHSLITQGFGYFPFIEIIVGIMSIIYNINPFTLFWTGAFFSYSALPVGTYLLVYQLSKNKKFSLIASLLAIFPAYYKATWAMVLNTLFLKFGYILSFPLQYL</sequence>
<dbReference type="EMBL" id="CCXY01000416">
    <property type="protein sequence ID" value="CEG13808.1"/>
    <property type="molecule type" value="Genomic_DNA"/>
</dbReference>
<dbReference type="AlphaFoldDB" id="A0A098ECR6"/>
<name>A0A098ECR6_9ZZZZ</name>
<reference evidence="2" key="1">
    <citation type="submission" date="2014-09" db="EMBL/GenBank/DDBJ databases">
        <authorList>
            <person name="Probst J Alexander"/>
        </authorList>
    </citation>
    <scope>NUCLEOTIDE SEQUENCE</scope>
</reference>
<evidence type="ECO:0000256" key="1">
    <source>
        <dbReference type="SAM" id="Phobius"/>
    </source>
</evidence>